<comment type="similarity">
    <text evidence="1">Belongs to the MDM20/NAA25 family.</text>
</comment>
<dbReference type="EMBL" id="CP111015">
    <property type="protein sequence ID" value="WAR03793.1"/>
    <property type="molecule type" value="Genomic_DNA"/>
</dbReference>
<dbReference type="Proteomes" id="UP001164746">
    <property type="component" value="Chromosome 4"/>
</dbReference>
<dbReference type="SUPFAM" id="SSF48452">
    <property type="entry name" value="TPR-like"/>
    <property type="match status" value="1"/>
</dbReference>
<evidence type="ECO:0000256" key="2">
    <source>
        <dbReference type="SAM" id="Phobius"/>
    </source>
</evidence>
<keyword evidence="4" id="KW-1185">Reference proteome</keyword>
<organism evidence="3 4">
    <name type="scientific">Mya arenaria</name>
    <name type="common">Soft-shell clam</name>
    <dbReference type="NCBI Taxonomy" id="6604"/>
    <lineage>
        <taxon>Eukaryota</taxon>
        <taxon>Metazoa</taxon>
        <taxon>Spiralia</taxon>
        <taxon>Lophotrochozoa</taxon>
        <taxon>Mollusca</taxon>
        <taxon>Bivalvia</taxon>
        <taxon>Autobranchia</taxon>
        <taxon>Heteroconchia</taxon>
        <taxon>Euheterodonta</taxon>
        <taxon>Imparidentia</taxon>
        <taxon>Neoheterodontei</taxon>
        <taxon>Myida</taxon>
        <taxon>Myoidea</taxon>
        <taxon>Myidae</taxon>
        <taxon>Mya</taxon>
    </lineage>
</organism>
<dbReference type="Pfam" id="PF09797">
    <property type="entry name" value="NatB_MDM20"/>
    <property type="match status" value="1"/>
</dbReference>
<name>A0ABY7E1A5_MYAAR</name>
<reference evidence="3" key="1">
    <citation type="submission" date="2022-11" db="EMBL/GenBank/DDBJ databases">
        <title>Centuries of genome instability and evolution in soft-shell clam transmissible cancer (bioRxiv).</title>
        <authorList>
            <person name="Hart S.F.M."/>
            <person name="Yonemitsu M.A."/>
            <person name="Giersch R.M."/>
            <person name="Beal B.F."/>
            <person name="Arriagada G."/>
            <person name="Davis B.W."/>
            <person name="Ostrander E.A."/>
            <person name="Goff S.P."/>
            <person name="Metzger M.J."/>
        </authorList>
    </citation>
    <scope>NUCLEOTIDE SEQUENCE</scope>
    <source>
        <strain evidence="3">MELC-2E11</strain>
        <tissue evidence="3">Siphon/mantle</tissue>
    </source>
</reference>
<dbReference type="InterPro" id="IPR011990">
    <property type="entry name" value="TPR-like_helical_dom_sf"/>
</dbReference>
<dbReference type="Gene3D" id="1.25.40.1040">
    <property type="match status" value="1"/>
</dbReference>
<feature type="transmembrane region" description="Helical" evidence="2">
    <location>
        <begin position="154"/>
        <end position="177"/>
    </location>
</feature>
<evidence type="ECO:0000313" key="4">
    <source>
        <dbReference type="Proteomes" id="UP001164746"/>
    </source>
</evidence>
<keyword evidence="2" id="KW-0472">Membrane</keyword>
<sequence>MASRSHVDSKANAEVAERRLRPIYDCLDNGNNKKALQEADKVLKKQKDFLCAKVLKSLSLLRLGRHDESTGLLHEVHQQHPTDEATLQAMAICYREIHKLDLIADMYENANKSKPGNEETLTALFMAYVRLGDYKKQQQTAMALHKLKPQKNPYYFWAVMSIVMQMYLIILELLGRWQEAVNVLNSPIAGWWKEYICSMVQLSATNTETSGNDVDNTAEKALEFIVECREVPRSRGPYLAHLELILQCQQHSDKPCRQYGDPVELLNSYYDMFGDKYCCFSDVRAYLEILMPQEQTKLIEILQRKNQYTNTDGSLVYVENVKQMQRHITSLQLCRCLGCHENLTKEGKLSFAHELVQRHNHGIQFGEDLLTTDLQYCDNYLLLAVALMIEVWQTDGEQGIVWQMIVLLELGLKASPSSSQMKLVLIRLYCSMGAFGPCPALYDGMEIKHIMNDTLGYIVSSHVGRLGHFMAACAMYGTMLRFFTVNHKEINEFVRFRDRLQNSLQYASATAERMLLDMILDTNSHVSTEQMVNYMEIDPAKDKTDPDQVQDNRDLTVILCWDPPSTYSINQAKQQSLKEEYPVQGPFRTRLVTYLQGNYHTVFLEMLDNLLYIHSLQDIQLDKTDSKKEERLQTSVPKLVEGVLDGCPCKLLIEDGAGRRLDPCILETTVLAAEVISHVCVMTGVCYRMLKPVKTVLTRRNKKKKDNPLPMGYAEMEREVWKKVELAYQQSVVEITELLHKKLHFRNVKCLIT</sequence>
<protein>
    <submittedName>
        <fullName evidence="3">NAA25-like protein</fullName>
    </submittedName>
</protein>
<dbReference type="PANTHER" id="PTHR22767:SF3">
    <property type="entry name" value="N-ALPHA-ACETYLTRANSFERASE 25, NATB AUXILIARY SUBUNIT"/>
    <property type="match status" value="1"/>
</dbReference>
<keyword evidence="2" id="KW-0812">Transmembrane</keyword>
<proteinExistence type="inferred from homology"/>
<evidence type="ECO:0000313" key="3">
    <source>
        <dbReference type="EMBL" id="WAR03793.1"/>
    </source>
</evidence>
<dbReference type="PANTHER" id="PTHR22767">
    <property type="entry name" value="N-TERMINAL ACETYLTRANSFERASE-RELATED"/>
    <property type="match status" value="1"/>
</dbReference>
<dbReference type="InterPro" id="IPR019183">
    <property type="entry name" value="NAA25_NatB_aux_su"/>
</dbReference>
<evidence type="ECO:0000256" key="1">
    <source>
        <dbReference type="ARBA" id="ARBA00006298"/>
    </source>
</evidence>
<gene>
    <name evidence="3" type="ORF">MAR_010351</name>
</gene>
<accession>A0ABY7E1A5</accession>
<keyword evidence="2" id="KW-1133">Transmembrane helix</keyword>